<dbReference type="InterPro" id="IPR005135">
    <property type="entry name" value="Endo/exonuclease/phosphatase"/>
</dbReference>
<dbReference type="InterPro" id="IPR036691">
    <property type="entry name" value="Endo/exonu/phosph_ase_sf"/>
</dbReference>
<dbReference type="GO" id="GO:0003824">
    <property type="term" value="F:catalytic activity"/>
    <property type="evidence" value="ECO:0007669"/>
    <property type="project" value="InterPro"/>
</dbReference>
<dbReference type="SUPFAM" id="SSF56672">
    <property type="entry name" value="DNA/RNA polymerases"/>
    <property type="match status" value="2"/>
</dbReference>
<dbReference type="Pfam" id="PF00078">
    <property type="entry name" value="RVT_1"/>
    <property type="match status" value="1"/>
</dbReference>
<dbReference type="InterPro" id="IPR000477">
    <property type="entry name" value="RT_dom"/>
</dbReference>
<dbReference type="AlphaFoldDB" id="A0AAD7YEF1"/>
<protein>
    <recommendedName>
        <fullName evidence="1">Reverse transcriptase domain-containing protein</fullName>
    </recommendedName>
</protein>
<accession>A0AAD7YEF1</accession>
<dbReference type="Pfam" id="PF03372">
    <property type="entry name" value="Exo_endo_phos"/>
    <property type="match status" value="1"/>
</dbReference>
<organism evidence="2 3">
    <name type="scientific">Mythimna separata</name>
    <name type="common">Oriental armyworm</name>
    <name type="synonym">Pseudaletia separata</name>
    <dbReference type="NCBI Taxonomy" id="271217"/>
    <lineage>
        <taxon>Eukaryota</taxon>
        <taxon>Metazoa</taxon>
        <taxon>Ecdysozoa</taxon>
        <taxon>Arthropoda</taxon>
        <taxon>Hexapoda</taxon>
        <taxon>Insecta</taxon>
        <taxon>Pterygota</taxon>
        <taxon>Neoptera</taxon>
        <taxon>Endopterygota</taxon>
        <taxon>Lepidoptera</taxon>
        <taxon>Glossata</taxon>
        <taxon>Ditrysia</taxon>
        <taxon>Noctuoidea</taxon>
        <taxon>Noctuidae</taxon>
        <taxon>Noctuinae</taxon>
        <taxon>Hadenini</taxon>
        <taxon>Mythimna</taxon>
    </lineage>
</organism>
<proteinExistence type="predicted"/>
<evidence type="ECO:0000259" key="1">
    <source>
        <dbReference type="PROSITE" id="PS50878"/>
    </source>
</evidence>
<evidence type="ECO:0000313" key="2">
    <source>
        <dbReference type="EMBL" id="KAJ8711530.1"/>
    </source>
</evidence>
<dbReference type="PROSITE" id="PS50878">
    <property type="entry name" value="RT_POL"/>
    <property type="match status" value="1"/>
</dbReference>
<gene>
    <name evidence="2" type="ORF">PYW07_008772</name>
</gene>
<keyword evidence="3" id="KW-1185">Reference proteome</keyword>
<dbReference type="Gene3D" id="3.60.10.10">
    <property type="entry name" value="Endonuclease/exonuclease/phosphatase"/>
    <property type="match status" value="1"/>
</dbReference>
<dbReference type="SUPFAM" id="SSF56219">
    <property type="entry name" value="DNase I-like"/>
    <property type="match status" value="1"/>
</dbReference>
<dbReference type="PANTHER" id="PTHR33332">
    <property type="entry name" value="REVERSE TRANSCRIPTASE DOMAIN-CONTAINING PROTEIN"/>
    <property type="match status" value="1"/>
</dbReference>
<name>A0AAD7YEF1_MYTSE</name>
<dbReference type="InterPro" id="IPR043502">
    <property type="entry name" value="DNA/RNA_pol_sf"/>
</dbReference>
<dbReference type="EMBL" id="JARGEI010000022">
    <property type="protein sequence ID" value="KAJ8711530.1"/>
    <property type="molecule type" value="Genomic_DNA"/>
</dbReference>
<sequence length="973" mass="109685">MIDVNEIINTLDTFGSHESFICPPDKCHQILGNPNKTINVLHLNIRSISKNFNSVLVLLASLKISCDVIIFSECWLNKNINIPILPGYSVYSSTISLNQNDGVVVYVRSDLEHVITEPEFDDANCLIFKLADIVIIAIYRPPSFRKIDNFLSSLNTVLSSVSSYKNVFLVGDMNINIIPTNNDATYNDYMNLTASHGLLPAYTSPTRDKSCLDHVMTRAEKFVLSFIMDSHITDHVPVLVCIQNKTKRKITKSVSKVDLVKVVSEIAKTDFSAILSSRNANWAAESLIDTIASILHNNTLTIRIPSRLKIIKPWITPGLLKCIRNRDNMHKEHKKAPDNYILKITYLRYRNFCNKLLYRLKNNYEKIEFEKAKNNPKKTWQVIKNVINKQVSTSPPLELLSAPGLDCKSSLNLINSFFANIGKDLATKHTNACTKHESYVKDGSQVNTMVLLSPDCAEIENVIMGLRSDSAPGWDGIGARLLKLSRQTLVPLVTHICCLCISEGIFPRVLKRAVIHPIHKGGDRGSVNNYRPISVLPALSKVLEKVLNNRLVSYLEKNNILSKNQFGFRRGKSCEDAFAALIDDVVETLDKKSKCLGLFLDLSKAFDTVSVPILLKKLEQIGVRGPALAVFASYLSERTQCIKIGTYVSDECGLAYGVPQGSILGPTLFLVYVNSLCDLALPNCSIYTYADDTALLVHAESWEEARERAEFVLSIVMSWLTANSLTLNVEKTNFITFSLTSSSQPDNSFAVKAHTCDTQNSSHCSCLPLSRTNSVKYLGILIDDLITWNAQIKVLAGRVRKLITVFKNLRYSADADILRMVYFSLCQSILSFGITVWGGAPKTSMLQLERAQRAVLKVMTFKHYRHSTAQLYKECQVLTVRQLFVLNCTLRKHMLLQLDFDRLTKRRTTNVCSIVRHRTKLAKRHFRILGSRIYNFVNKKCSIYRLNKFECKARVSKWITTLSYDEVECILNT</sequence>
<dbReference type="Proteomes" id="UP001231518">
    <property type="component" value="Chromosome 21"/>
</dbReference>
<reference evidence="2" key="1">
    <citation type="submission" date="2023-03" db="EMBL/GenBank/DDBJ databases">
        <title>Chromosome-level genomes of two armyworms, Mythimna separata and Mythimna loreyi, provide insights into the biosynthesis and reception of sex pheromones.</title>
        <authorList>
            <person name="Zhao H."/>
        </authorList>
    </citation>
    <scope>NUCLEOTIDE SEQUENCE</scope>
    <source>
        <strain evidence="2">BeijingLab</strain>
        <tissue evidence="2">Pupa</tissue>
    </source>
</reference>
<dbReference type="GO" id="GO:0071897">
    <property type="term" value="P:DNA biosynthetic process"/>
    <property type="evidence" value="ECO:0007669"/>
    <property type="project" value="UniProtKB-ARBA"/>
</dbReference>
<dbReference type="CDD" id="cd01650">
    <property type="entry name" value="RT_nLTR_like"/>
    <property type="match status" value="1"/>
</dbReference>
<feature type="domain" description="Reverse transcriptase" evidence="1">
    <location>
        <begin position="499"/>
        <end position="782"/>
    </location>
</feature>
<evidence type="ECO:0000313" key="3">
    <source>
        <dbReference type="Proteomes" id="UP001231518"/>
    </source>
</evidence>
<comment type="caution">
    <text evidence="2">The sequence shown here is derived from an EMBL/GenBank/DDBJ whole genome shotgun (WGS) entry which is preliminary data.</text>
</comment>